<reference evidence="1" key="1">
    <citation type="submission" date="2021-01" db="EMBL/GenBank/DDBJ databases">
        <authorList>
            <person name="Corre E."/>
            <person name="Pelletier E."/>
            <person name="Niang G."/>
            <person name="Scheremetjew M."/>
            <person name="Finn R."/>
            <person name="Kale V."/>
            <person name="Holt S."/>
            <person name="Cochrane G."/>
            <person name="Meng A."/>
            <person name="Brown T."/>
            <person name="Cohen L."/>
        </authorList>
    </citation>
    <scope>NUCLEOTIDE SEQUENCE</scope>
    <source>
        <strain evidence="1">SAG 11-49</strain>
    </source>
</reference>
<evidence type="ECO:0000313" key="1">
    <source>
        <dbReference type="EMBL" id="CAD8674112.1"/>
    </source>
</evidence>
<accession>A0A7S0RD95</accession>
<proteinExistence type="predicted"/>
<protein>
    <submittedName>
        <fullName evidence="1">Uncharacterized protein</fullName>
    </submittedName>
</protein>
<organism evidence="1">
    <name type="scientific">Chlamydomonas leiostraca</name>
    <dbReference type="NCBI Taxonomy" id="1034604"/>
    <lineage>
        <taxon>Eukaryota</taxon>
        <taxon>Viridiplantae</taxon>
        <taxon>Chlorophyta</taxon>
        <taxon>core chlorophytes</taxon>
        <taxon>Chlorophyceae</taxon>
        <taxon>CS clade</taxon>
        <taxon>Chlamydomonadales</taxon>
        <taxon>Chlamydomonadaceae</taxon>
        <taxon>Chlamydomonas</taxon>
    </lineage>
</organism>
<name>A0A7S0RD95_9CHLO</name>
<sequence length="270" mass="29983">MLSLNRSRLVCVASSATHDRAKSSRGTRTYERVLRYPDGHVRRIVYPVVEEVDEVSMDEPAPCPSFGFWHDARPLQEPRVELPSTSYSPAPTEEKTAEDLFHFDWDALRKQAENLAARVKGTYEVMMGCPWVAPKPMWALTIGQANGNSTFYTLRTRIETGQEVQDELAKVLGSKSLAKSLNLSQMEDGVVAFLCREDAEAFADALHGERAGRGEEVCIVDMSSHELFRFVRDSSAVLVAVRGEAGSGWLPEPHQLAGALRGQAAWDDMV</sequence>
<dbReference type="AlphaFoldDB" id="A0A7S0RD95"/>
<gene>
    <name evidence="1" type="ORF">CLEI1391_LOCUS6171</name>
</gene>
<dbReference type="EMBL" id="HBFB01010877">
    <property type="protein sequence ID" value="CAD8674112.1"/>
    <property type="molecule type" value="Transcribed_RNA"/>
</dbReference>